<dbReference type="EMBL" id="SMSJ01000003">
    <property type="protein sequence ID" value="TDH63999.1"/>
    <property type="molecule type" value="Genomic_DNA"/>
</dbReference>
<evidence type="ECO:0000313" key="2">
    <source>
        <dbReference type="EMBL" id="TDH63999.1"/>
    </source>
</evidence>
<evidence type="ECO:0000313" key="3">
    <source>
        <dbReference type="Proteomes" id="UP000295096"/>
    </source>
</evidence>
<feature type="compositionally biased region" description="Gly residues" evidence="1">
    <location>
        <begin position="294"/>
        <end position="303"/>
    </location>
</feature>
<name>A0A4R5QM86_9PROT</name>
<evidence type="ECO:0000256" key="1">
    <source>
        <dbReference type="SAM" id="MobiDB-lite"/>
    </source>
</evidence>
<dbReference type="Gene3D" id="1.10.10.690">
    <property type="entry name" value="YidB-like"/>
    <property type="match status" value="1"/>
</dbReference>
<feature type="region of interest" description="Disordered" evidence="1">
    <location>
        <begin position="19"/>
        <end position="38"/>
    </location>
</feature>
<comment type="caution">
    <text evidence="2">The sequence shown here is derived from an EMBL/GenBank/DDBJ whole genome shotgun (WGS) entry which is preliminary data.</text>
</comment>
<keyword evidence="3" id="KW-1185">Reference proteome</keyword>
<accession>A0A4R5QM86</accession>
<dbReference type="SUPFAM" id="SSF140804">
    <property type="entry name" value="YidB-like"/>
    <property type="match status" value="1"/>
</dbReference>
<gene>
    <name evidence="2" type="ORF">E2C06_04035</name>
</gene>
<organism evidence="2 3">
    <name type="scientific">Dankookia rubra</name>
    <dbReference type="NCBI Taxonomy" id="1442381"/>
    <lineage>
        <taxon>Bacteria</taxon>
        <taxon>Pseudomonadati</taxon>
        <taxon>Pseudomonadota</taxon>
        <taxon>Alphaproteobacteria</taxon>
        <taxon>Acetobacterales</taxon>
        <taxon>Roseomonadaceae</taxon>
        <taxon>Dankookia</taxon>
    </lineage>
</organism>
<dbReference type="Pfam" id="PF20159">
    <property type="entry name" value="YidB"/>
    <property type="match status" value="1"/>
</dbReference>
<dbReference type="InterPro" id="IPR045372">
    <property type="entry name" value="YidB"/>
</dbReference>
<dbReference type="InterPro" id="IPR027405">
    <property type="entry name" value="YidB-like"/>
</dbReference>
<proteinExistence type="predicted"/>
<reference evidence="2 3" key="1">
    <citation type="journal article" date="2016" name="J. Microbiol.">
        <title>Dankookia rubra gen. nov., sp. nov., an alphaproteobacterium isolated from sediment of a shallow stream.</title>
        <authorList>
            <person name="Kim W.H."/>
            <person name="Kim D.H."/>
            <person name="Kang K."/>
            <person name="Ahn T.Y."/>
        </authorList>
    </citation>
    <scope>NUCLEOTIDE SEQUENCE [LARGE SCALE GENOMIC DNA]</scope>
    <source>
        <strain evidence="2 3">JCM30602</strain>
    </source>
</reference>
<sequence>MVRSAECPASCIACCRSPKAVQPNSPRGRRTDRQTSSTWTNAWRRCPGGAPAGVPGRGILVGQSDTRLRSMVYILAFTRPCANSFGTGCVGTPTQTTEHARMSDLFSGGSGNGHTGGLGGGLPNGVKLAAVALLIHQLMKHRQGDAMPQPEGGGGLGGLLGGLFGGGASGPASQGTSQGGGFGGGMGGGLGGVLGGLLGSGAGGGLLGGLGGLLAGLRNHGLGQQVDSWVQPGTNQPVSPQELERGFDPHELDEAAQRAGTDRGTLLQELSAMLPQAVDRMTPQGRVPQQEADLGGGGIGGLIGSLLGQGQDPARHR</sequence>
<protein>
    <submittedName>
        <fullName evidence="2">DUF937 domain-containing protein</fullName>
    </submittedName>
</protein>
<dbReference type="Proteomes" id="UP000295096">
    <property type="component" value="Unassembled WGS sequence"/>
</dbReference>
<dbReference type="OrthoDB" id="4235777at2"/>
<feature type="region of interest" description="Disordered" evidence="1">
    <location>
        <begin position="287"/>
        <end position="317"/>
    </location>
</feature>
<dbReference type="AlphaFoldDB" id="A0A4R5QM86"/>